<dbReference type="PROSITE" id="PS51186">
    <property type="entry name" value="GNAT"/>
    <property type="match status" value="1"/>
</dbReference>
<dbReference type="AlphaFoldDB" id="A4U585"/>
<keyword evidence="1" id="KW-0808">Transferase</keyword>
<evidence type="ECO:0000256" key="1">
    <source>
        <dbReference type="ARBA" id="ARBA00022679"/>
    </source>
</evidence>
<dbReference type="InterPro" id="IPR016181">
    <property type="entry name" value="Acyl_CoA_acyltransferase"/>
</dbReference>
<accession>A4U585</accession>
<dbReference type="Pfam" id="PF00583">
    <property type="entry name" value="Acetyltransf_1"/>
    <property type="match status" value="1"/>
</dbReference>
<dbReference type="RefSeq" id="WP_106001339.1">
    <property type="nucleotide sequence ID" value="NZ_CP027527.1"/>
</dbReference>
<dbReference type="EMBL" id="CU459003">
    <property type="protein sequence ID" value="CAM78042.1"/>
    <property type="molecule type" value="Genomic_DNA"/>
</dbReference>
<keyword evidence="2" id="KW-0012">Acyltransferase</keyword>
<dbReference type="GO" id="GO:0016747">
    <property type="term" value="F:acyltransferase activity, transferring groups other than amino-acyl groups"/>
    <property type="evidence" value="ECO:0007669"/>
    <property type="project" value="InterPro"/>
</dbReference>
<dbReference type="SUPFAM" id="SSF55729">
    <property type="entry name" value="Acyl-CoA N-acyltransferases (Nat)"/>
    <property type="match status" value="1"/>
</dbReference>
<dbReference type="InterPro" id="IPR050832">
    <property type="entry name" value="Bact_Acetyltransf"/>
</dbReference>
<feature type="domain" description="N-acetyltransferase" evidence="3">
    <location>
        <begin position="17"/>
        <end position="168"/>
    </location>
</feature>
<gene>
    <name evidence="4" type="ORF">MGR_4110</name>
</gene>
<reference evidence="4" key="1">
    <citation type="journal article" date="2007" name="J. Bacteriol.">
        <title>Comparative genome analysis of four magnetotactic bacteria reveals a complex set of group-specific genes implicated in magnetosome biomineralization and function.</title>
        <authorList>
            <person name="Richter M."/>
            <person name="Kube M."/>
            <person name="Bazylinski D.A."/>
            <person name="Lombardot T."/>
            <person name="Gloeckner F.O."/>
            <person name="Reinhardt R."/>
            <person name="Schueler D."/>
        </authorList>
    </citation>
    <scope>NUCLEOTIDE SEQUENCE</scope>
    <source>
        <strain evidence="4">MSR-1</strain>
    </source>
</reference>
<name>A4U585_9PROT</name>
<dbReference type="InterPro" id="IPR000182">
    <property type="entry name" value="GNAT_dom"/>
</dbReference>
<evidence type="ECO:0000259" key="3">
    <source>
        <dbReference type="PROSITE" id="PS51186"/>
    </source>
</evidence>
<evidence type="ECO:0000313" key="4">
    <source>
        <dbReference type="EMBL" id="CAM78042.1"/>
    </source>
</evidence>
<organism evidence="4">
    <name type="scientific">Magnetospirillum gryphiswaldense</name>
    <dbReference type="NCBI Taxonomy" id="55518"/>
    <lineage>
        <taxon>Bacteria</taxon>
        <taxon>Pseudomonadati</taxon>
        <taxon>Pseudomonadota</taxon>
        <taxon>Alphaproteobacteria</taxon>
        <taxon>Rhodospirillales</taxon>
        <taxon>Rhodospirillaceae</taxon>
        <taxon>Magnetospirillum</taxon>
    </lineage>
</organism>
<protein>
    <submittedName>
        <fullName evidence="4">Gp28</fullName>
    </submittedName>
</protein>
<sequence>MNADVHPEAAPAKPGRVNVRLARDQADIAAMIALGHLLHGESLYRTLPLDDARMQEIGRRGLESGNPGLLIAEHDGIAVGMAIVVLGEYYFSPARTATVQLLYVHPKARGGSAAVKLLRALRAWARQNQAHDLHVNVTTGIDAARTDRFLRHMGFRQTGGNYVLEGVG</sequence>
<proteinExistence type="predicted"/>
<dbReference type="CDD" id="cd04301">
    <property type="entry name" value="NAT_SF"/>
    <property type="match status" value="1"/>
</dbReference>
<dbReference type="PANTHER" id="PTHR43877">
    <property type="entry name" value="AMINOALKYLPHOSPHONATE N-ACETYLTRANSFERASE-RELATED-RELATED"/>
    <property type="match status" value="1"/>
</dbReference>
<evidence type="ECO:0000256" key="2">
    <source>
        <dbReference type="ARBA" id="ARBA00023315"/>
    </source>
</evidence>
<dbReference type="Gene3D" id="3.40.630.30">
    <property type="match status" value="1"/>
</dbReference>